<evidence type="ECO:0000313" key="2">
    <source>
        <dbReference type="Proteomes" id="UP000000758"/>
    </source>
</evidence>
<proteinExistence type="predicted"/>
<dbReference type="AlphaFoldDB" id="A0RVS3"/>
<protein>
    <submittedName>
        <fullName evidence="1">Uncharacterized protein</fullName>
    </submittedName>
</protein>
<keyword evidence="2" id="KW-1185">Reference proteome</keyword>
<gene>
    <name evidence="1" type="ordered locus">CENSYa_0807</name>
</gene>
<organism evidence="1 2">
    <name type="scientific">Cenarchaeum symbiosum (strain A)</name>
    <dbReference type="NCBI Taxonomy" id="414004"/>
    <lineage>
        <taxon>Archaea</taxon>
        <taxon>Nitrososphaerota</taxon>
        <taxon>Candidatus Cenarchaeales</taxon>
        <taxon>Candidatus Cenarchaeaceae</taxon>
        <taxon>Candidatus Cenarchaeum</taxon>
    </lineage>
</organism>
<reference evidence="1 2" key="1">
    <citation type="journal article" date="2006" name="Proc. Natl. Acad. Sci. U.S.A.">
        <title>Genomic analysis of the uncultivated marine crenarchaeote Cenarchaeum symbiosum.</title>
        <authorList>
            <person name="Hallam S.J."/>
            <person name="Konstantinidis K.T."/>
            <person name="Putnam N."/>
            <person name="Schleper C."/>
            <person name="Watanabe Y."/>
            <person name="Sugahara J."/>
            <person name="Preston C."/>
            <person name="de la Torre J."/>
            <person name="Richardson P.M."/>
            <person name="DeLong E.F."/>
        </authorList>
    </citation>
    <scope>NUCLEOTIDE SEQUENCE [LARGE SCALE GENOMIC DNA]</scope>
    <source>
        <strain evidence="2">A</strain>
    </source>
</reference>
<name>A0RVS3_CENSY</name>
<accession>A0RVS3</accession>
<dbReference type="HOGENOM" id="CLU_2985501_0_0_2"/>
<dbReference type="Proteomes" id="UP000000758">
    <property type="component" value="Chromosome"/>
</dbReference>
<dbReference type="KEGG" id="csy:CENSYa_0807"/>
<dbReference type="EnsemblBacteria" id="ABK77440">
    <property type="protein sequence ID" value="ABK77440"/>
    <property type="gene ID" value="CENSYa_0807"/>
</dbReference>
<evidence type="ECO:0000313" key="1">
    <source>
        <dbReference type="EMBL" id="ABK77440.1"/>
    </source>
</evidence>
<sequence>MVLIDMGLADYTCDLCGKHPPKTPPKDGGLRGIGDNKCACKPCIEKHYPDMLPSWMK</sequence>
<dbReference type="EMBL" id="DP000238">
    <property type="protein sequence ID" value="ABK77440.1"/>
    <property type="molecule type" value="Genomic_DNA"/>
</dbReference>